<dbReference type="EMBL" id="DWUW01000097">
    <property type="protein sequence ID" value="HJD30971.1"/>
    <property type="molecule type" value="Genomic_DNA"/>
</dbReference>
<organism evidence="9 10">
    <name type="scientific">Candidatus Eisenbergiella stercorigallinarum</name>
    <dbReference type="NCBI Taxonomy" id="2838557"/>
    <lineage>
        <taxon>Bacteria</taxon>
        <taxon>Bacillati</taxon>
        <taxon>Bacillota</taxon>
        <taxon>Clostridia</taxon>
        <taxon>Lachnospirales</taxon>
        <taxon>Lachnospiraceae</taxon>
        <taxon>Eisenbergiella</taxon>
    </lineage>
</organism>
<comment type="cofactor">
    <cofactor evidence="1">
        <name>Mg(2+)</name>
        <dbReference type="ChEBI" id="CHEBI:18420"/>
    </cofactor>
</comment>
<keyword evidence="2" id="KW-0963">Cytoplasm</keyword>
<name>A0A9D2TY80_9FIRM</name>
<dbReference type="InterPro" id="IPR015349">
    <property type="entry name" value="OCT_dom"/>
</dbReference>
<evidence type="ECO:0000256" key="6">
    <source>
        <dbReference type="ARBA" id="ARBA00023134"/>
    </source>
</evidence>
<sequence>LVGFPNVGKSTLLSRVTNARPKIANYHFTTIVPNLGVVDMDGAKSFVIADIPGLIEGASEGVGLGHEFLRHIERTKVIIHMVDAAGTEGRDPIADIYAINKELEAYNMEIASRPTVIAANKIDAAPDEAAEAVELLKAEFEPKGIQVFPISAVSGQGLKELLYHVSGLLDQADDKPVVFEQEYFPELENRFSDEPFSVTYDEEEDEYVIEGPRIEKMLGYTNLDSEKGFTFFQNFLKETGILEQLEELGIEEGSTVRMYGLKFDYYK</sequence>
<comment type="caution">
    <text evidence="9">The sequence shown here is derived from an EMBL/GenBank/DDBJ whole genome shotgun (WGS) entry which is preliminary data.</text>
</comment>
<dbReference type="Proteomes" id="UP000823851">
    <property type="component" value="Unassembled WGS sequence"/>
</dbReference>
<dbReference type="InterPro" id="IPR031167">
    <property type="entry name" value="G_OBG"/>
</dbReference>
<dbReference type="InterPro" id="IPR027417">
    <property type="entry name" value="P-loop_NTPase"/>
</dbReference>
<keyword evidence="3" id="KW-0547">Nucleotide-binding</keyword>
<evidence type="ECO:0000256" key="4">
    <source>
        <dbReference type="ARBA" id="ARBA00022801"/>
    </source>
</evidence>
<proteinExistence type="predicted"/>
<dbReference type="PANTHER" id="PTHR11702:SF31">
    <property type="entry name" value="MITOCHONDRIAL RIBOSOME-ASSOCIATED GTPASE 2"/>
    <property type="match status" value="1"/>
</dbReference>
<dbReference type="PRINTS" id="PR00326">
    <property type="entry name" value="GTP1OBG"/>
</dbReference>
<dbReference type="PANTHER" id="PTHR11702">
    <property type="entry name" value="DEVELOPMENTALLY REGULATED GTP-BINDING PROTEIN-RELATED"/>
    <property type="match status" value="1"/>
</dbReference>
<dbReference type="PROSITE" id="PS51710">
    <property type="entry name" value="G_OBG"/>
    <property type="match status" value="1"/>
</dbReference>
<evidence type="ECO:0000256" key="1">
    <source>
        <dbReference type="ARBA" id="ARBA00001946"/>
    </source>
</evidence>
<dbReference type="SUPFAM" id="SSF52540">
    <property type="entry name" value="P-loop containing nucleoside triphosphate hydrolases"/>
    <property type="match status" value="1"/>
</dbReference>
<accession>A0A9D2TY80</accession>
<dbReference type="NCBIfam" id="TIGR03595">
    <property type="entry name" value="Obg_CgtA_exten"/>
    <property type="match status" value="1"/>
</dbReference>
<dbReference type="InterPro" id="IPR006074">
    <property type="entry name" value="GTP1-OBG_CS"/>
</dbReference>
<dbReference type="Gene3D" id="3.30.300.350">
    <property type="entry name" value="GTP-binding protein OBG, C-terminal domain"/>
    <property type="match status" value="1"/>
</dbReference>
<dbReference type="SUPFAM" id="SSF102741">
    <property type="entry name" value="Obg GTP-binding protein C-terminal domain"/>
    <property type="match status" value="1"/>
</dbReference>
<feature type="domain" description="OBG-type G" evidence="7">
    <location>
        <begin position="1"/>
        <end position="170"/>
    </location>
</feature>
<protein>
    <submittedName>
        <fullName evidence="9">Obg family GTPase CgtA</fullName>
    </submittedName>
</protein>
<reference evidence="9" key="1">
    <citation type="journal article" date="2021" name="PeerJ">
        <title>Extensive microbial diversity within the chicken gut microbiome revealed by metagenomics and culture.</title>
        <authorList>
            <person name="Gilroy R."/>
            <person name="Ravi A."/>
            <person name="Getino M."/>
            <person name="Pursley I."/>
            <person name="Horton D.L."/>
            <person name="Alikhan N.F."/>
            <person name="Baker D."/>
            <person name="Gharbi K."/>
            <person name="Hall N."/>
            <person name="Watson M."/>
            <person name="Adriaenssens E.M."/>
            <person name="Foster-Nyarko E."/>
            <person name="Jarju S."/>
            <person name="Secka A."/>
            <person name="Antonio M."/>
            <person name="Oren A."/>
            <person name="Chaudhuri R.R."/>
            <person name="La Ragione R."/>
            <person name="Hildebrand F."/>
            <person name="Pallen M.J."/>
        </authorList>
    </citation>
    <scope>NUCLEOTIDE SEQUENCE</scope>
    <source>
        <strain evidence="9">ChiHjej8B7-25341</strain>
    </source>
</reference>
<keyword evidence="4" id="KW-0378">Hydrolase</keyword>
<evidence type="ECO:0000313" key="9">
    <source>
        <dbReference type="EMBL" id="HJD30971.1"/>
    </source>
</evidence>
<reference evidence="9" key="2">
    <citation type="submission" date="2021-04" db="EMBL/GenBank/DDBJ databases">
        <authorList>
            <person name="Gilroy R."/>
        </authorList>
    </citation>
    <scope>NUCLEOTIDE SEQUENCE</scope>
    <source>
        <strain evidence="9">ChiHjej8B7-25341</strain>
    </source>
</reference>
<dbReference type="PROSITE" id="PS00905">
    <property type="entry name" value="GTP1_OBG"/>
    <property type="match status" value="1"/>
</dbReference>
<feature type="non-terminal residue" evidence="9">
    <location>
        <position position="1"/>
    </location>
</feature>
<evidence type="ECO:0000256" key="3">
    <source>
        <dbReference type="ARBA" id="ARBA00022741"/>
    </source>
</evidence>
<dbReference type="InterPro" id="IPR006073">
    <property type="entry name" value="GTP-bd"/>
</dbReference>
<dbReference type="GO" id="GO:0005525">
    <property type="term" value="F:GTP binding"/>
    <property type="evidence" value="ECO:0007669"/>
    <property type="project" value="UniProtKB-KW"/>
</dbReference>
<evidence type="ECO:0000313" key="10">
    <source>
        <dbReference type="Proteomes" id="UP000823851"/>
    </source>
</evidence>
<feature type="domain" description="OCT" evidence="8">
    <location>
        <begin position="188"/>
        <end position="267"/>
    </location>
</feature>
<dbReference type="CDD" id="cd01898">
    <property type="entry name" value="Obg"/>
    <property type="match status" value="1"/>
</dbReference>
<gene>
    <name evidence="9" type="primary">cgtA</name>
    <name evidence="9" type="ORF">H9912_03420</name>
</gene>
<keyword evidence="6" id="KW-0342">GTP-binding</keyword>
<evidence type="ECO:0000259" key="7">
    <source>
        <dbReference type="PROSITE" id="PS51710"/>
    </source>
</evidence>
<dbReference type="Gene3D" id="3.40.50.300">
    <property type="entry name" value="P-loop containing nucleotide triphosphate hydrolases"/>
    <property type="match status" value="1"/>
</dbReference>
<dbReference type="PROSITE" id="PS51881">
    <property type="entry name" value="OCT"/>
    <property type="match status" value="1"/>
</dbReference>
<dbReference type="AlphaFoldDB" id="A0A9D2TY80"/>
<evidence type="ECO:0000256" key="2">
    <source>
        <dbReference type="ARBA" id="ARBA00022490"/>
    </source>
</evidence>
<dbReference type="GO" id="GO:0003924">
    <property type="term" value="F:GTPase activity"/>
    <property type="evidence" value="ECO:0007669"/>
    <property type="project" value="InterPro"/>
</dbReference>
<dbReference type="InterPro" id="IPR036346">
    <property type="entry name" value="GTP-bd_prot_GTP1/OBG_C_sf"/>
</dbReference>
<dbReference type="InterPro" id="IPR045086">
    <property type="entry name" value="OBG_GTPase"/>
</dbReference>
<evidence type="ECO:0000259" key="8">
    <source>
        <dbReference type="PROSITE" id="PS51881"/>
    </source>
</evidence>
<dbReference type="Pfam" id="PF09269">
    <property type="entry name" value="DUF1967"/>
    <property type="match status" value="1"/>
</dbReference>
<evidence type="ECO:0000256" key="5">
    <source>
        <dbReference type="ARBA" id="ARBA00022842"/>
    </source>
</evidence>
<dbReference type="Pfam" id="PF01926">
    <property type="entry name" value="MMR_HSR1"/>
    <property type="match status" value="1"/>
</dbReference>
<keyword evidence="5" id="KW-0460">Magnesium</keyword>